<evidence type="ECO:0000256" key="6">
    <source>
        <dbReference type="SAM" id="Phobius"/>
    </source>
</evidence>
<feature type="transmembrane region" description="Helical" evidence="6">
    <location>
        <begin position="420"/>
        <end position="438"/>
    </location>
</feature>
<organism evidence="7 8">
    <name type="scientific">Penicillium daleae</name>
    <dbReference type="NCBI Taxonomy" id="63821"/>
    <lineage>
        <taxon>Eukaryota</taxon>
        <taxon>Fungi</taxon>
        <taxon>Dikarya</taxon>
        <taxon>Ascomycota</taxon>
        <taxon>Pezizomycotina</taxon>
        <taxon>Eurotiomycetes</taxon>
        <taxon>Eurotiomycetidae</taxon>
        <taxon>Eurotiales</taxon>
        <taxon>Aspergillaceae</taxon>
        <taxon>Penicillium</taxon>
    </lineage>
</organism>
<feature type="transmembrane region" description="Helical" evidence="6">
    <location>
        <begin position="209"/>
        <end position="227"/>
    </location>
</feature>
<feature type="transmembrane region" description="Helical" evidence="6">
    <location>
        <begin position="534"/>
        <end position="552"/>
    </location>
</feature>
<evidence type="ECO:0000256" key="2">
    <source>
        <dbReference type="ARBA" id="ARBA00008974"/>
    </source>
</evidence>
<dbReference type="PANTHER" id="PTHR30618:SF0">
    <property type="entry name" value="PURINE-URACIL PERMEASE NCS1"/>
    <property type="match status" value="1"/>
</dbReference>
<dbReference type="RefSeq" id="XP_056766846.1">
    <property type="nucleotide sequence ID" value="XM_056908228.1"/>
</dbReference>
<evidence type="ECO:0000256" key="1">
    <source>
        <dbReference type="ARBA" id="ARBA00004141"/>
    </source>
</evidence>
<dbReference type="InterPro" id="IPR001248">
    <property type="entry name" value="Pur-cyt_permease"/>
</dbReference>
<feature type="transmembrane region" description="Helical" evidence="6">
    <location>
        <begin position="504"/>
        <end position="522"/>
    </location>
</feature>
<dbReference type="GO" id="GO:0015205">
    <property type="term" value="F:nucleobase transmembrane transporter activity"/>
    <property type="evidence" value="ECO:0007669"/>
    <property type="project" value="TreeGrafter"/>
</dbReference>
<dbReference type="CDD" id="cd11482">
    <property type="entry name" value="SLC-NCS1sbd_NRT1-like"/>
    <property type="match status" value="1"/>
</dbReference>
<protein>
    <recommendedName>
        <fullName evidence="9">Allantoin permease</fullName>
    </recommendedName>
</protein>
<reference evidence="7" key="1">
    <citation type="submission" date="2022-12" db="EMBL/GenBank/DDBJ databases">
        <authorList>
            <person name="Petersen C."/>
        </authorList>
    </citation>
    <scope>NUCLEOTIDE SEQUENCE</scope>
    <source>
        <strain evidence="7">IBT 16125</strain>
    </source>
</reference>
<evidence type="ECO:0000256" key="4">
    <source>
        <dbReference type="ARBA" id="ARBA00022989"/>
    </source>
</evidence>
<dbReference type="GO" id="GO:0005886">
    <property type="term" value="C:plasma membrane"/>
    <property type="evidence" value="ECO:0007669"/>
    <property type="project" value="TreeGrafter"/>
</dbReference>
<evidence type="ECO:0000256" key="5">
    <source>
        <dbReference type="ARBA" id="ARBA00023136"/>
    </source>
</evidence>
<keyword evidence="8" id="KW-1185">Reference proteome</keyword>
<feature type="transmembrane region" description="Helical" evidence="6">
    <location>
        <begin position="333"/>
        <end position="356"/>
    </location>
</feature>
<feature type="transmembrane region" description="Helical" evidence="6">
    <location>
        <begin position="83"/>
        <end position="110"/>
    </location>
</feature>
<evidence type="ECO:0000256" key="3">
    <source>
        <dbReference type="ARBA" id="ARBA00022692"/>
    </source>
</evidence>
<reference evidence="7" key="2">
    <citation type="journal article" date="2023" name="IMA Fungus">
        <title>Comparative genomic study of the Penicillium genus elucidates a diverse pangenome and 15 lateral gene transfer events.</title>
        <authorList>
            <person name="Petersen C."/>
            <person name="Sorensen T."/>
            <person name="Nielsen M.R."/>
            <person name="Sondergaard T.E."/>
            <person name="Sorensen J.L."/>
            <person name="Fitzpatrick D.A."/>
            <person name="Frisvad J.C."/>
            <person name="Nielsen K.L."/>
        </authorList>
    </citation>
    <scope>NUCLEOTIDE SEQUENCE</scope>
    <source>
        <strain evidence="7">IBT 16125</strain>
    </source>
</reference>
<dbReference type="Pfam" id="PF02133">
    <property type="entry name" value="Transp_cyt_pur"/>
    <property type="match status" value="1"/>
</dbReference>
<feature type="transmembrane region" description="Helical" evidence="6">
    <location>
        <begin position="450"/>
        <end position="473"/>
    </location>
</feature>
<accession>A0AAD6C8N4</accession>
<feature type="transmembrane region" description="Helical" evidence="6">
    <location>
        <begin position="377"/>
        <end position="400"/>
    </location>
</feature>
<keyword evidence="4 6" id="KW-1133">Transmembrane helix</keyword>
<dbReference type="Proteomes" id="UP001213681">
    <property type="component" value="Unassembled WGS sequence"/>
</dbReference>
<proteinExistence type="inferred from homology"/>
<dbReference type="InterPro" id="IPR045225">
    <property type="entry name" value="Uracil/uridine/allantoin_perm"/>
</dbReference>
<comment type="similarity">
    <text evidence="2">Belongs to the purine-cytosine permease (2.A.39) family.</text>
</comment>
<evidence type="ECO:0000313" key="7">
    <source>
        <dbReference type="EMBL" id="KAJ5453890.1"/>
    </source>
</evidence>
<evidence type="ECO:0000313" key="8">
    <source>
        <dbReference type="Proteomes" id="UP001213681"/>
    </source>
</evidence>
<evidence type="ECO:0008006" key="9">
    <source>
        <dbReference type="Google" id="ProtNLM"/>
    </source>
</evidence>
<feature type="transmembrane region" description="Helical" evidence="6">
    <location>
        <begin position="58"/>
        <end position="77"/>
    </location>
</feature>
<feature type="transmembrane region" description="Helical" evidence="6">
    <location>
        <begin position="234"/>
        <end position="256"/>
    </location>
</feature>
<keyword evidence="3 6" id="KW-0812">Transmembrane</keyword>
<comment type="caution">
    <text evidence="7">The sequence shown here is derived from an EMBL/GenBank/DDBJ whole genome shotgun (WGS) entry which is preliminary data.</text>
</comment>
<keyword evidence="5 6" id="KW-0472">Membrane</keyword>
<feature type="transmembrane region" description="Helical" evidence="6">
    <location>
        <begin position="131"/>
        <end position="152"/>
    </location>
</feature>
<comment type="subcellular location">
    <subcellularLocation>
        <location evidence="1">Membrane</location>
        <topology evidence="1">Multi-pass membrane protein</topology>
    </subcellularLocation>
</comment>
<dbReference type="AlphaFoldDB" id="A0AAD6C8N4"/>
<dbReference type="GeneID" id="81598471"/>
<dbReference type="EMBL" id="JAPVEA010000005">
    <property type="protein sequence ID" value="KAJ5453890.1"/>
    <property type="molecule type" value="Genomic_DNA"/>
</dbReference>
<dbReference type="Gene3D" id="1.10.4160.10">
    <property type="entry name" value="Hydantoin permease"/>
    <property type="match status" value="1"/>
</dbReference>
<name>A0AAD6C8N4_9EURO</name>
<sequence>MMALRQRASRVGRLFSTPRAFVEAIRIDQDNENDANAGLFGSWSNKDLDPSPPSQRVWTWWSFFVFQFSIAFSPTTYNVGASLFAIGLSWWTILISSIIVSFMIAALLWLNSRGASRYHVGFPTFVRVSSGIYGSLIFVFFRGAVAIVYMSIQTLYASYFVNVMLRCAFGNKWTDLPNRTRAIQVSPVLLQKANLPVSDLPPDAGVTSAQLASFVIIWLLQFPFAFVHPTRMTIVFTIKSVLAPIGMFATMIWALVRYQFGPREFLPAADGYVQVSSHGANFHGLGNANASGAALGWSFIISINTIVSNVIPPLVNIPDLARYTKRPRDTLPLAVGIVVSKPVVVFLGMIITAAGYKQFGKTYWNMWDFYSSVLDNYWGPGTRTVVFLAAGIQAFATFVTNLTSNSIPVGCDLAGLFPRYFTIVRGQIACFLLAWACVPWKLTYSASSFLTFLGSYLCFVCPIVSVMIVDYWISRRGNIHVPSLYNPQPGSPYFYTHGFNPRAFVAWAAGVALVIPGVSGALKPGSIGIAAVHIYDMGFLLSTIFSALVYYVCCKIWPVQVYPQEVGPQDDSWEAMKYTEGFFPQDEVVPEYLRETLVEGQIVKSGKEPSESGELYLEKQ</sequence>
<dbReference type="PANTHER" id="PTHR30618">
    <property type="entry name" value="NCS1 FAMILY PURINE/PYRIMIDINE TRANSPORTER"/>
    <property type="match status" value="1"/>
</dbReference>
<gene>
    <name evidence="7" type="ORF">N7458_004846</name>
</gene>